<protein>
    <submittedName>
        <fullName evidence="1">Uncharacterized protein</fullName>
    </submittedName>
</protein>
<evidence type="ECO:0000313" key="1">
    <source>
        <dbReference type="EMBL" id="KAI6085793.1"/>
    </source>
</evidence>
<sequence length="1309" mass="142400">MSSGRNTRARSRQSGSTTTGDTSGANIRGGAAAAFREPGAADLPGLFPVHDGSYGINTFIGIDAPRRRRTNRQRPPYVDEDEEDYRFTRRLGRIGFPVGLGMAGSATGDPTNTNDQSGKGGESGKGSGSAPGGTSASSDDSDEPTPGDDGDKPAPGGASSTGDGAPPKPPSGPRYRDPGGDDGRPVDDFDSGSASNAHVPSRSQPFGDRKGGPPKPPYTTVKPRSPNPHVLVHNRLPSTLSSSTKPSPFFDMATGRGSFPVTSYRPDSSRSFGGESGLFNNAAVHTPHGPSSNPTVNPTTPPPSSTPGAGAPFLPGSSDMFNKQPGGGPDKPPGGGPDKPPGGGPTKPPGGGPTKPPGGGPTTLPGGGPTILPGGGPTILPGGGPTIPPGAGPTIPPGVGPTIPTEGPNFNLERPVYRPPGLTDGEWLRIYNLIQDMRQAQATSDTVPTLSGLSQKEIDAIRSIMFDSHLNNERALQELLLKALRDVTESQPEISAEESRRRINHLIHDMKIVPGEKFPRIPLENSHMILGPTNSDIIKEMARSLDDANSMKNILRNHSGSRILLRKNIKWNKNYNTPGNIEDTHAILSASDVHGIKAVVGNQAEADRIVALLKRHPQSLVAFPKPTSPTLDEKEISRRIKWLIHDMAVTPPPPPAEHPPIVLPDNLTRRQLEVMRWMIPDLSSDRVYAQKMAEALDEALKNAPPDSPLNDDDGAAPLPPPPPPPGIPPPGILPPGIPPKVDGIRDIPDWGVEPDAPPPVALRRRRRPGMFAVWGNRSLVFFTVLFLIWALIWALLSGLSRQGGPADDIFQPEESKHWQLPGWNGITGGISQIPTKVRNLLPDLRSRRPKGKDVTVAPTEKTGSPKKPKDVGKTKPDDPIGEIIEDIYKRLPEETYVTRGKHGKIQISEDFWHALKELMQNDEVILTLKNAKTAPEISEEHWEAVKKRVEQLSSSSTSSTETPSGTKWEAWVRQNKDRLKELFRTGKTDDKSGAALSKDEFIKVFREEIQTYQDDIRKEFATRDGQIHDLVSTVERLREIAKDITNLSEKEIRDICDQAVKKAIQRVKADALSDGCIKGATKDLFENSINFFTVGLGATIEPHSSSPGWKIPKNYYTRKSKEWFHQMGYQPQPQVSAIMPWTEEGECFCTGPSVKGKREETNAISVLISRFVVPQHLVVEHILPGATLDPGSRPKDIEMWMYIEELNLREEVQAFSLREFPNTPKETMLNEGFVKVGHFTYDDVDHGDGSQIFKLSDQLATMGASSMNFVVRAISNYGADHTCFYRLRMYGDIADVRPWENFKHYLPQV</sequence>
<dbReference type="EMBL" id="MU394322">
    <property type="protein sequence ID" value="KAI6085793.1"/>
    <property type="molecule type" value="Genomic_DNA"/>
</dbReference>
<keyword evidence="2" id="KW-1185">Reference proteome</keyword>
<dbReference type="Proteomes" id="UP001497680">
    <property type="component" value="Unassembled WGS sequence"/>
</dbReference>
<comment type="caution">
    <text evidence="1">The sequence shown here is derived from an EMBL/GenBank/DDBJ whole genome shotgun (WGS) entry which is preliminary data.</text>
</comment>
<evidence type="ECO:0000313" key="2">
    <source>
        <dbReference type="Proteomes" id="UP001497680"/>
    </source>
</evidence>
<name>A0ACC0CZQ4_9PEZI</name>
<reference evidence="1 2" key="1">
    <citation type="journal article" date="2022" name="New Phytol.">
        <title>Ecological generalism drives hyperdiversity of secondary metabolite gene clusters in xylarialean endophytes.</title>
        <authorList>
            <person name="Franco M.E.E."/>
            <person name="Wisecaver J.H."/>
            <person name="Arnold A.E."/>
            <person name="Ju Y.M."/>
            <person name="Slot J.C."/>
            <person name="Ahrendt S."/>
            <person name="Moore L.P."/>
            <person name="Eastman K.E."/>
            <person name="Scott K."/>
            <person name="Konkel Z."/>
            <person name="Mondo S.J."/>
            <person name="Kuo A."/>
            <person name="Hayes R.D."/>
            <person name="Haridas S."/>
            <person name="Andreopoulos B."/>
            <person name="Riley R."/>
            <person name="LaButti K."/>
            <person name="Pangilinan J."/>
            <person name="Lipzen A."/>
            <person name="Amirebrahimi M."/>
            <person name="Yan J."/>
            <person name="Adam C."/>
            <person name="Keymanesh K."/>
            <person name="Ng V."/>
            <person name="Louie K."/>
            <person name="Northen T."/>
            <person name="Drula E."/>
            <person name="Henrissat B."/>
            <person name="Hsieh H.M."/>
            <person name="Youens-Clark K."/>
            <person name="Lutzoni F."/>
            <person name="Miadlikowska J."/>
            <person name="Eastwood D.C."/>
            <person name="Hamelin R.C."/>
            <person name="Grigoriev I.V."/>
            <person name="U'Ren J.M."/>
        </authorList>
    </citation>
    <scope>NUCLEOTIDE SEQUENCE [LARGE SCALE GENOMIC DNA]</scope>
    <source>
        <strain evidence="1 2">ER1909</strain>
    </source>
</reference>
<proteinExistence type="predicted"/>
<gene>
    <name evidence="1" type="ORF">F4821DRAFT_240028</name>
</gene>
<accession>A0ACC0CZQ4</accession>
<organism evidence="1 2">
    <name type="scientific">Hypoxylon rubiginosum</name>
    <dbReference type="NCBI Taxonomy" id="110542"/>
    <lineage>
        <taxon>Eukaryota</taxon>
        <taxon>Fungi</taxon>
        <taxon>Dikarya</taxon>
        <taxon>Ascomycota</taxon>
        <taxon>Pezizomycotina</taxon>
        <taxon>Sordariomycetes</taxon>
        <taxon>Xylariomycetidae</taxon>
        <taxon>Xylariales</taxon>
        <taxon>Hypoxylaceae</taxon>
        <taxon>Hypoxylon</taxon>
    </lineage>
</organism>